<dbReference type="SUPFAM" id="SSF144232">
    <property type="entry name" value="HIT/MYND zinc finger-like"/>
    <property type="match status" value="1"/>
</dbReference>
<dbReference type="AlphaFoldDB" id="A0A131Y8R1"/>
<dbReference type="GO" id="GO:0070761">
    <property type="term" value="C:pre-snoRNP complex"/>
    <property type="evidence" value="ECO:0007669"/>
    <property type="project" value="TreeGrafter"/>
</dbReference>
<feature type="domain" description="HIT-type" evidence="8">
    <location>
        <begin position="8"/>
        <end position="41"/>
    </location>
</feature>
<proteinExistence type="evidence at transcript level"/>
<dbReference type="GO" id="GO:0000463">
    <property type="term" value="P:maturation of LSU-rRNA from tricistronic rRNA transcript (SSU-rRNA, 5.8S rRNA, LSU-rRNA)"/>
    <property type="evidence" value="ECO:0007669"/>
    <property type="project" value="TreeGrafter"/>
</dbReference>
<dbReference type="Pfam" id="PF04438">
    <property type="entry name" value="zf-HIT"/>
    <property type="match status" value="1"/>
</dbReference>
<comment type="similarity">
    <text evidence="6">Belongs to the BCD1 family.</text>
</comment>
<name>A0A131Y8R1_IXORI</name>
<dbReference type="PANTHER" id="PTHR13483">
    <property type="entry name" value="BOX C_D SNORNA PROTEIN 1-RELATED"/>
    <property type="match status" value="1"/>
</dbReference>
<evidence type="ECO:0000313" key="9">
    <source>
        <dbReference type="EMBL" id="JAP75639.1"/>
    </source>
</evidence>
<comment type="function">
    <text evidence="5">Required for box C/D snoRNAs accumulation involved in snoRNA processing, snoRNA transport to the nucleolus and ribosome biogenesis.</text>
</comment>
<keyword evidence="1" id="KW-0597">Phosphoprotein</keyword>
<dbReference type="InterPro" id="IPR051639">
    <property type="entry name" value="BCD1"/>
</dbReference>
<dbReference type="CDD" id="cd23023">
    <property type="entry name" value="zf-HIT_BCD1"/>
    <property type="match status" value="1"/>
</dbReference>
<reference evidence="9" key="1">
    <citation type="submission" date="2016-02" db="EMBL/GenBank/DDBJ databases">
        <title>RNAseq analyses of the midgut from blood- or serum-fed Ixodes ricinus ticks.</title>
        <authorList>
            <person name="Perner J."/>
            <person name="Provaznik J."/>
            <person name="Schrenkova J."/>
            <person name="Urbanova V."/>
            <person name="Ribeiro J.M."/>
            <person name="Kopacek P."/>
        </authorList>
    </citation>
    <scope>NUCLEOTIDE SEQUENCE</scope>
    <source>
        <tissue evidence="9">Gut</tissue>
    </source>
</reference>
<dbReference type="GO" id="GO:0008270">
    <property type="term" value="F:zinc ion binding"/>
    <property type="evidence" value="ECO:0007669"/>
    <property type="project" value="UniProtKB-UniRule"/>
</dbReference>
<evidence type="ECO:0000259" key="8">
    <source>
        <dbReference type="PROSITE" id="PS51083"/>
    </source>
</evidence>
<evidence type="ECO:0000256" key="5">
    <source>
        <dbReference type="ARBA" id="ARBA00049598"/>
    </source>
</evidence>
<dbReference type="PROSITE" id="PS51083">
    <property type="entry name" value="ZF_HIT"/>
    <property type="match status" value="1"/>
</dbReference>
<dbReference type="GO" id="GO:0048254">
    <property type="term" value="P:snoRNA localization"/>
    <property type="evidence" value="ECO:0007669"/>
    <property type="project" value="TreeGrafter"/>
</dbReference>
<dbReference type="GO" id="GO:0005634">
    <property type="term" value="C:nucleus"/>
    <property type="evidence" value="ECO:0007669"/>
    <property type="project" value="TreeGrafter"/>
</dbReference>
<dbReference type="GO" id="GO:0000492">
    <property type="term" value="P:box C/D snoRNP assembly"/>
    <property type="evidence" value="ECO:0007669"/>
    <property type="project" value="TreeGrafter"/>
</dbReference>
<keyword evidence="4" id="KW-0862">Zinc</keyword>
<evidence type="ECO:0000256" key="7">
    <source>
        <dbReference type="PROSITE-ProRule" id="PRU00453"/>
    </source>
</evidence>
<sequence length="279" mass="31916">MDAPERTCYQCGKPAKYCCPKCTTRSCSLPCVKEHKRRQECDGIRDKTAFLPLSEFTDLDLLSDYRFLEESSRVVDNAYREKPVLGIFPQQRNIPGFLHKFQNEAKRRGTDLKFLPKCFTKRQENRSCFNFKERCIYWQVAWEFVQANVKIKEEQSIHEKESLGRCLEKHLDGDQCKPELRSPLQFYQAAGTRGVCVLLAVEGQPASQPCYYSLDLSSSLEDCLKGKVIVEYPTFLVVLKEHATGFRIIKCEESGSASRTSIPTFFSNPNVSSGSSDEE</sequence>
<dbReference type="InterPro" id="IPR057721">
    <property type="entry name" value="BCD1_alpha/beta"/>
</dbReference>
<evidence type="ECO:0000256" key="4">
    <source>
        <dbReference type="ARBA" id="ARBA00022833"/>
    </source>
</evidence>
<keyword evidence="2" id="KW-0479">Metal-binding</keyword>
<dbReference type="InterPro" id="IPR007529">
    <property type="entry name" value="Znf_HIT"/>
</dbReference>
<keyword evidence="3 7" id="KW-0863">Zinc-finger</keyword>
<dbReference type="EMBL" id="GEFM01000157">
    <property type="protein sequence ID" value="JAP75639.1"/>
    <property type="molecule type" value="mRNA"/>
</dbReference>
<evidence type="ECO:0000256" key="6">
    <source>
        <dbReference type="ARBA" id="ARBA00049654"/>
    </source>
</evidence>
<accession>A0A131Y8R1</accession>
<evidence type="ECO:0000256" key="2">
    <source>
        <dbReference type="ARBA" id="ARBA00022723"/>
    </source>
</evidence>
<dbReference type="Gene3D" id="3.30.60.190">
    <property type="match status" value="1"/>
</dbReference>
<dbReference type="Pfam" id="PF25790">
    <property type="entry name" value="BCD1"/>
    <property type="match status" value="1"/>
</dbReference>
<evidence type="ECO:0000256" key="1">
    <source>
        <dbReference type="ARBA" id="ARBA00022553"/>
    </source>
</evidence>
<dbReference type="PANTHER" id="PTHR13483:SF3">
    <property type="entry name" value="BOX C_D SNORNA PROTEIN 1"/>
    <property type="match status" value="1"/>
</dbReference>
<evidence type="ECO:0000256" key="3">
    <source>
        <dbReference type="ARBA" id="ARBA00022771"/>
    </source>
</evidence>
<protein>
    <submittedName>
        <fullName evidence="9">Putative box c/d snorna protein 1</fullName>
    </submittedName>
</protein>
<organism evidence="9">
    <name type="scientific">Ixodes ricinus</name>
    <name type="common">Common tick</name>
    <name type="synonym">Acarus ricinus</name>
    <dbReference type="NCBI Taxonomy" id="34613"/>
    <lineage>
        <taxon>Eukaryota</taxon>
        <taxon>Metazoa</taxon>
        <taxon>Ecdysozoa</taxon>
        <taxon>Arthropoda</taxon>
        <taxon>Chelicerata</taxon>
        <taxon>Arachnida</taxon>
        <taxon>Acari</taxon>
        <taxon>Parasitiformes</taxon>
        <taxon>Ixodida</taxon>
        <taxon>Ixodoidea</taxon>
        <taxon>Ixodidae</taxon>
        <taxon>Ixodinae</taxon>
        <taxon>Ixodes</taxon>
    </lineage>
</organism>